<accession>A0ABR6VRW6</accession>
<sequence>MKNQLKYFLFLVIALVMTGTFTSCSEDDDLPNGGKPMISYVRVTRPAASDSLIVLAGQGQMIAIIGENLQGARELWMNDRQAALQSTFITNTSIIARVPSDIPSEITNKLRIVFANGEEVIHDFAVDISDPMPTYMESEYVNAGEIATIRGNFFYEPVQVFFTGANDTKVEGEVVDVLPNVIQVRVPADAQPGPITIKSKFGEGESSFWFRDNRNIIADYEDTDYDGWWHGKDFIKSSEDKIQPISGKYLRIDKESTGSWFEAWVGEGTIKTKTKNIPQDAFVNPGNYTLKFEMNTVAPLSYNGVQLMFSSNGGPGNRERAFYPWAANVDTKNKWQTVSIPFKEIYDANNKSNDKGVNEFKYNPDGYAVSFHFVGPGTKAQFAMDNLRVVPNP</sequence>
<dbReference type="Gene3D" id="2.60.120.430">
    <property type="entry name" value="Galactose-binding lectin"/>
    <property type="match status" value="1"/>
</dbReference>
<evidence type="ECO:0000259" key="2">
    <source>
        <dbReference type="Pfam" id="PF18329"/>
    </source>
</evidence>
<dbReference type="Proteomes" id="UP000659698">
    <property type="component" value="Unassembled WGS sequence"/>
</dbReference>
<feature type="chain" id="PRO_5045399941" description="Surface glycan-binding protein B xyloglucan binding domain-containing protein" evidence="1">
    <location>
        <begin position="26"/>
        <end position="393"/>
    </location>
</feature>
<dbReference type="PROSITE" id="PS51257">
    <property type="entry name" value="PROKAR_LIPOPROTEIN"/>
    <property type="match status" value="1"/>
</dbReference>
<dbReference type="RefSeq" id="WP_186636557.1">
    <property type="nucleotide sequence ID" value="NZ_JACOAF010000022.1"/>
</dbReference>
<dbReference type="EMBL" id="JACOAF010000022">
    <property type="protein sequence ID" value="MBC3539907.1"/>
    <property type="molecule type" value="Genomic_DNA"/>
</dbReference>
<keyword evidence="1" id="KW-0732">Signal</keyword>
<name>A0ABR6VRW6_9BACT</name>
<keyword evidence="4" id="KW-1185">Reference proteome</keyword>
<proteinExistence type="predicted"/>
<dbReference type="InterPro" id="IPR040475">
    <property type="entry name" value="SGBP_B_XBD"/>
</dbReference>
<comment type="caution">
    <text evidence="3">The sequence shown here is derived from an EMBL/GenBank/DDBJ whole genome shotgun (WGS) entry which is preliminary data.</text>
</comment>
<feature type="domain" description="Surface glycan-binding protein B xyloglucan binding" evidence="2">
    <location>
        <begin position="210"/>
        <end position="391"/>
    </location>
</feature>
<gene>
    <name evidence="3" type="ORF">H7U12_09445</name>
</gene>
<evidence type="ECO:0000256" key="1">
    <source>
        <dbReference type="SAM" id="SignalP"/>
    </source>
</evidence>
<organism evidence="3 4">
    <name type="scientific">Rufibacter sediminis</name>
    <dbReference type="NCBI Taxonomy" id="2762756"/>
    <lineage>
        <taxon>Bacteria</taxon>
        <taxon>Pseudomonadati</taxon>
        <taxon>Bacteroidota</taxon>
        <taxon>Cytophagia</taxon>
        <taxon>Cytophagales</taxon>
        <taxon>Hymenobacteraceae</taxon>
        <taxon>Rufibacter</taxon>
    </lineage>
</organism>
<dbReference type="SUPFAM" id="SSF49785">
    <property type="entry name" value="Galactose-binding domain-like"/>
    <property type="match status" value="1"/>
</dbReference>
<dbReference type="InterPro" id="IPR008979">
    <property type="entry name" value="Galactose-bd-like_sf"/>
</dbReference>
<dbReference type="Pfam" id="PF18329">
    <property type="entry name" value="SGBP_B_XBD"/>
    <property type="match status" value="1"/>
</dbReference>
<feature type="signal peptide" evidence="1">
    <location>
        <begin position="1"/>
        <end position="25"/>
    </location>
</feature>
<dbReference type="Gene3D" id="2.60.40.10">
    <property type="entry name" value="Immunoglobulins"/>
    <property type="match status" value="2"/>
</dbReference>
<dbReference type="InterPro" id="IPR013783">
    <property type="entry name" value="Ig-like_fold"/>
</dbReference>
<reference evidence="3 4" key="1">
    <citation type="journal article" date="2019" name="Int. J. Syst. Evol. Microbiol.">
        <title>Rufibacter sediminis sp. nov., isolated from freshwater lake sediment.</title>
        <authorList>
            <person name="Qu J.H."/>
            <person name="Zhang L.J."/>
            <person name="Fu Y.H."/>
            <person name="Li H.F."/>
        </authorList>
    </citation>
    <scope>NUCLEOTIDE SEQUENCE [LARGE SCALE GENOMIC DNA]</scope>
    <source>
        <strain evidence="3 4">H-1</strain>
    </source>
</reference>
<evidence type="ECO:0000313" key="3">
    <source>
        <dbReference type="EMBL" id="MBC3539907.1"/>
    </source>
</evidence>
<evidence type="ECO:0000313" key="4">
    <source>
        <dbReference type="Proteomes" id="UP000659698"/>
    </source>
</evidence>
<protein>
    <recommendedName>
        <fullName evidence="2">Surface glycan-binding protein B xyloglucan binding domain-containing protein</fullName>
    </recommendedName>
</protein>